<evidence type="ECO:0000256" key="4">
    <source>
        <dbReference type="ARBA" id="ARBA00022840"/>
    </source>
</evidence>
<dbReference type="InterPro" id="IPR000738">
    <property type="entry name" value="WHEP-TRS_dom"/>
</dbReference>
<dbReference type="CDD" id="cd07957">
    <property type="entry name" value="Anticodon_Ia_Met"/>
    <property type="match status" value="1"/>
</dbReference>
<dbReference type="InterPro" id="IPR015413">
    <property type="entry name" value="Methionyl/Leucyl_tRNA_Synth"/>
</dbReference>
<proteinExistence type="inferred from homology"/>
<keyword evidence="4 7" id="KW-0067">ATP-binding</keyword>
<dbReference type="PROSITE" id="PS51185">
    <property type="entry name" value="WHEP_TRS_2"/>
    <property type="match status" value="1"/>
</dbReference>
<evidence type="ECO:0000256" key="3">
    <source>
        <dbReference type="ARBA" id="ARBA00022741"/>
    </source>
</evidence>
<evidence type="ECO:0000256" key="7">
    <source>
        <dbReference type="RuleBase" id="RU363039"/>
    </source>
</evidence>
<evidence type="ECO:0000256" key="2">
    <source>
        <dbReference type="ARBA" id="ARBA00022598"/>
    </source>
</evidence>
<evidence type="ECO:0000259" key="9">
    <source>
        <dbReference type="PROSITE" id="PS51185"/>
    </source>
</evidence>
<dbReference type="STRING" id="1051891.A0A0C3QWN6"/>
<dbReference type="Gene3D" id="1.10.287.10">
    <property type="entry name" value="S15/NS1, RNA-binding"/>
    <property type="match status" value="1"/>
</dbReference>
<keyword evidence="5 7" id="KW-0648">Protein biosynthesis</keyword>
<feature type="region of interest" description="Disordered" evidence="8">
    <location>
        <begin position="325"/>
        <end position="362"/>
    </location>
</feature>
<dbReference type="GO" id="GO:0017101">
    <property type="term" value="C:aminoacyl-tRNA synthetase multienzyme complex"/>
    <property type="evidence" value="ECO:0007669"/>
    <property type="project" value="TreeGrafter"/>
</dbReference>
<feature type="compositionally biased region" description="Basic and acidic residues" evidence="8">
    <location>
        <begin position="381"/>
        <end position="398"/>
    </location>
</feature>
<dbReference type="GO" id="GO:0005829">
    <property type="term" value="C:cytosol"/>
    <property type="evidence" value="ECO:0007669"/>
    <property type="project" value="TreeGrafter"/>
</dbReference>
<dbReference type="GO" id="GO:0006431">
    <property type="term" value="P:methionyl-tRNA aminoacylation"/>
    <property type="evidence" value="ECO:0007669"/>
    <property type="project" value="TreeGrafter"/>
</dbReference>
<dbReference type="SUPFAM" id="SSF47323">
    <property type="entry name" value="Anticodon-binding domain of a subclass of class I aminoacyl-tRNA synthetases"/>
    <property type="match status" value="1"/>
</dbReference>
<name>A0A0C3QWN6_9AGAM</name>
<dbReference type="Gene3D" id="1.10.730.10">
    <property type="entry name" value="Isoleucyl-tRNA Synthetase, Domain 1"/>
    <property type="match status" value="1"/>
</dbReference>
<dbReference type="PANTHER" id="PTHR45765">
    <property type="entry name" value="METHIONINE--TRNA LIGASE"/>
    <property type="match status" value="1"/>
</dbReference>
<feature type="domain" description="WHEP-TRS" evidence="9">
    <location>
        <begin position="365"/>
        <end position="428"/>
    </location>
</feature>
<keyword evidence="6 7" id="KW-0030">Aminoacyl-tRNA synthetase</keyword>
<dbReference type="Pfam" id="PF19303">
    <property type="entry name" value="Anticodon_3"/>
    <property type="match status" value="1"/>
</dbReference>
<dbReference type="SUPFAM" id="SSF52374">
    <property type="entry name" value="Nucleotidylyl transferase"/>
    <property type="match status" value="1"/>
</dbReference>
<dbReference type="InterPro" id="IPR041872">
    <property type="entry name" value="Anticodon_Met"/>
</dbReference>
<keyword evidence="11" id="KW-1185">Reference proteome</keyword>
<reference evidence="11" key="2">
    <citation type="submission" date="2015-01" db="EMBL/GenBank/DDBJ databases">
        <title>Evolutionary Origins and Diversification of the Mycorrhizal Mutualists.</title>
        <authorList>
            <consortium name="DOE Joint Genome Institute"/>
            <consortium name="Mycorrhizal Genomics Consortium"/>
            <person name="Kohler A."/>
            <person name="Kuo A."/>
            <person name="Nagy L.G."/>
            <person name="Floudas D."/>
            <person name="Copeland A."/>
            <person name="Barry K.W."/>
            <person name="Cichocki N."/>
            <person name="Veneault-Fourrey C."/>
            <person name="LaButti K."/>
            <person name="Lindquist E.A."/>
            <person name="Lipzen A."/>
            <person name="Lundell T."/>
            <person name="Morin E."/>
            <person name="Murat C."/>
            <person name="Riley R."/>
            <person name="Ohm R."/>
            <person name="Sun H."/>
            <person name="Tunlid A."/>
            <person name="Henrissat B."/>
            <person name="Grigoriev I.V."/>
            <person name="Hibbett D.S."/>
            <person name="Martin F."/>
        </authorList>
    </citation>
    <scope>NUCLEOTIDE SEQUENCE [LARGE SCALE GENOMIC DNA]</scope>
    <source>
        <strain evidence="11">MUT 4182</strain>
    </source>
</reference>
<dbReference type="EMBL" id="KN822943">
    <property type="protein sequence ID" value="KIO34281.1"/>
    <property type="molecule type" value="Genomic_DNA"/>
</dbReference>
<dbReference type="GO" id="GO:0005524">
    <property type="term" value="F:ATP binding"/>
    <property type="evidence" value="ECO:0007669"/>
    <property type="project" value="UniProtKB-KW"/>
</dbReference>
<evidence type="ECO:0000256" key="8">
    <source>
        <dbReference type="SAM" id="MobiDB-lite"/>
    </source>
</evidence>
<feature type="region of interest" description="Disordered" evidence="8">
    <location>
        <begin position="377"/>
        <end position="399"/>
    </location>
</feature>
<dbReference type="HOGENOM" id="CLU_641222_0_0_1"/>
<dbReference type="Gene3D" id="2.170.220.10">
    <property type="match status" value="1"/>
</dbReference>
<reference evidence="10 11" key="1">
    <citation type="submission" date="2014-04" db="EMBL/GenBank/DDBJ databases">
        <authorList>
            <consortium name="DOE Joint Genome Institute"/>
            <person name="Kuo A."/>
            <person name="Girlanda M."/>
            <person name="Perotto S."/>
            <person name="Kohler A."/>
            <person name="Nagy L.G."/>
            <person name="Floudas D."/>
            <person name="Copeland A."/>
            <person name="Barry K.W."/>
            <person name="Cichocki N."/>
            <person name="Veneault-Fourrey C."/>
            <person name="LaButti K."/>
            <person name="Lindquist E.A."/>
            <person name="Lipzen A."/>
            <person name="Lundell T."/>
            <person name="Morin E."/>
            <person name="Murat C."/>
            <person name="Sun H."/>
            <person name="Tunlid A."/>
            <person name="Henrissat B."/>
            <person name="Grigoriev I.V."/>
            <person name="Hibbett D.S."/>
            <person name="Martin F."/>
            <person name="Nordberg H.P."/>
            <person name="Cantor M.N."/>
            <person name="Hua S.X."/>
        </authorList>
    </citation>
    <scope>NUCLEOTIDE SEQUENCE [LARGE SCALE GENOMIC DNA]</scope>
    <source>
        <strain evidence="10 11">MUT 4182</strain>
    </source>
</reference>
<dbReference type="InterPro" id="IPR014729">
    <property type="entry name" value="Rossmann-like_a/b/a_fold"/>
</dbReference>
<dbReference type="Proteomes" id="UP000054248">
    <property type="component" value="Unassembled WGS sequence"/>
</dbReference>
<dbReference type="Gene3D" id="3.40.50.620">
    <property type="entry name" value="HUPs"/>
    <property type="match status" value="1"/>
</dbReference>
<evidence type="ECO:0000256" key="6">
    <source>
        <dbReference type="ARBA" id="ARBA00023146"/>
    </source>
</evidence>
<dbReference type="OrthoDB" id="5844513at2759"/>
<accession>A0A0C3QWN6</accession>
<evidence type="ECO:0000313" key="11">
    <source>
        <dbReference type="Proteomes" id="UP000054248"/>
    </source>
</evidence>
<gene>
    <name evidence="10" type="ORF">M407DRAFT_3434</name>
</gene>
<evidence type="ECO:0000256" key="1">
    <source>
        <dbReference type="ARBA" id="ARBA00005594"/>
    </source>
</evidence>
<dbReference type="AlphaFoldDB" id="A0A0C3QWN6"/>
<sequence length="428" mass="47823">MYVKLDDIQPRLEEWIKRSWKEGKWSPNATINADGEIVDARVKAGLRPSPLTRDLQWGVPVPVREGEVSDGMENKVLYVWFDAPFGYPSITASYTPEWKRWWFDHKNCSDPALEKRVFLRQYGGITFSLHGQKIRIQFFLGTNSFGNFVNRVVRFIHAKFNGELPDGGDVSGPYAADTDPQDPNYPDPTFISEVNQLLSEYVSAMESVRLRLALQHVMAISARGNVYLQRCNLGNALLAEQPKICAQTLARALNLIYALSALIHPFMPATSREILEQINAPPRTVPLVLSHDILAGHTLGRPGYLFTKIDDAKADEWRLKFGGNQAPAAASTAKETGKKKGGKKEKSAAAAPPAPKFPEELKTDEIRELEVQIKTQGDTVRQLKEKQKSAQEGEKPSIDDVEIAVAELLRLKSHLAELQQQELAKAKA</sequence>
<dbReference type="PANTHER" id="PTHR45765:SF1">
    <property type="entry name" value="METHIONINE--TRNA LIGASE, CYTOPLASMIC"/>
    <property type="match status" value="1"/>
</dbReference>
<protein>
    <recommendedName>
        <fullName evidence="9">WHEP-TRS domain-containing protein</fullName>
    </recommendedName>
</protein>
<dbReference type="SMART" id="SM00991">
    <property type="entry name" value="WHEP-TRS"/>
    <property type="match status" value="1"/>
</dbReference>
<dbReference type="Pfam" id="PF09334">
    <property type="entry name" value="tRNA-synt_1g"/>
    <property type="match status" value="1"/>
</dbReference>
<keyword evidence="2 7" id="KW-0436">Ligase</keyword>
<dbReference type="Pfam" id="PF00458">
    <property type="entry name" value="WHEP-TRS"/>
    <property type="match status" value="1"/>
</dbReference>
<dbReference type="InterPro" id="IPR009080">
    <property type="entry name" value="tRNAsynth_Ia_anticodon-bd"/>
</dbReference>
<comment type="similarity">
    <text evidence="1 7">Belongs to the class-I aminoacyl-tRNA synthetase family.</text>
</comment>
<dbReference type="InterPro" id="IPR023458">
    <property type="entry name" value="Met-tRNA_ligase_1"/>
</dbReference>
<keyword evidence="3 7" id="KW-0547">Nucleotide-binding</keyword>
<organism evidence="10 11">
    <name type="scientific">Tulasnella calospora MUT 4182</name>
    <dbReference type="NCBI Taxonomy" id="1051891"/>
    <lineage>
        <taxon>Eukaryota</taxon>
        <taxon>Fungi</taxon>
        <taxon>Dikarya</taxon>
        <taxon>Basidiomycota</taxon>
        <taxon>Agaricomycotina</taxon>
        <taxon>Agaricomycetes</taxon>
        <taxon>Cantharellales</taxon>
        <taxon>Tulasnellaceae</taxon>
        <taxon>Tulasnella</taxon>
    </lineage>
</organism>
<dbReference type="GO" id="GO:0004825">
    <property type="term" value="F:methionine-tRNA ligase activity"/>
    <property type="evidence" value="ECO:0007669"/>
    <property type="project" value="InterPro"/>
</dbReference>
<evidence type="ECO:0000313" key="10">
    <source>
        <dbReference type="EMBL" id="KIO34281.1"/>
    </source>
</evidence>
<evidence type="ECO:0000256" key="5">
    <source>
        <dbReference type="ARBA" id="ARBA00022917"/>
    </source>
</evidence>